<evidence type="ECO:0008006" key="3">
    <source>
        <dbReference type="Google" id="ProtNLM"/>
    </source>
</evidence>
<keyword evidence="2" id="KW-1185">Reference proteome</keyword>
<organism evidence="1 2">
    <name type="scientific">Acidocella aquatica</name>
    <dbReference type="NCBI Taxonomy" id="1922313"/>
    <lineage>
        <taxon>Bacteria</taxon>
        <taxon>Pseudomonadati</taxon>
        <taxon>Pseudomonadota</taxon>
        <taxon>Alphaproteobacteria</taxon>
        <taxon>Acetobacterales</taxon>
        <taxon>Acidocellaceae</taxon>
        <taxon>Acidocella</taxon>
    </lineage>
</organism>
<dbReference type="Gene3D" id="2.50.20.10">
    <property type="entry name" value="Lipoprotein localisation LolA/LolB/LppX"/>
    <property type="match status" value="1"/>
</dbReference>
<dbReference type="RefSeq" id="WP_284257334.1">
    <property type="nucleotide sequence ID" value="NZ_BSOS01000029.1"/>
</dbReference>
<dbReference type="EMBL" id="BSOS01000029">
    <property type="protein sequence ID" value="GLR66629.1"/>
    <property type="molecule type" value="Genomic_DNA"/>
</dbReference>
<dbReference type="Proteomes" id="UP001156641">
    <property type="component" value="Unassembled WGS sequence"/>
</dbReference>
<evidence type="ECO:0000313" key="1">
    <source>
        <dbReference type="EMBL" id="GLR66629.1"/>
    </source>
</evidence>
<comment type="caution">
    <text evidence="1">The sequence shown here is derived from an EMBL/GenBank/DDBJ whole genome shotgun (WGS) entry which is preliminary data.</text>
</comment>
<sequence>MNRRKFNLLAGSSLASVTALRSAKAQSASPDPSLLTTTLTPFGAERAGNADGSIPAWTGGLVAPPVGPDTPALVQVFTGEQPLYTVDASNMAQYAHLLSAATQVQITKFGWSLKVYQTHRTSAAPQYVYDNMAKNVTRAQLDPAGGRYGFTNAYGGVPFPILDTSDPLKAGAQAIWNHLTVFGGYSIQDIFTSSFVVINGQQILVNGTVGYSIYPYYDPNGSLETFDGYYSKVRSDTIMPGSVDGQEILIWHSSNTRQKADITWTLLNGEARVRKAPNEQYDSPEAATNGISNVDENSMFYGDPQQFDWKLIGKQELLIPYNCNVMDFTQASEFLLPKFPNPDMVRWEKHRVYVIEATLHEGYRNVVPHRRFYIDEDSWYGAMGDGYDANGNLIKGYNQYLGVVPSMPSIQEVASAIWDLNSGDYAINGPLSTGSHVAQLLIKPVDDSLFDPQQMAAASSF</sequence>
<dbReference type="Pfam" id="PF07044">
    <property type="entry name" value="DUF1329"/>
    <property type="match status" value="1"/>
</dbReference>
<reference evidence="2" key="1">
    <citation type="journal article" date="2019" name="Int. J. Syst. Evol. Microbiol.">
        <title>The Global Catalogue of Microorganisms (GCM) 10K type strain sequencing project: providing services to taxonomists for standard genome sequencing and annotation.</title>
        <authorList>
            <consortium name="The Broad Institute Genomics Platform"/>
            <consortium name="The Broad Institute Genome Sequencing Center for Infectious Disease"/>
            <person name="Wu L."/>
            <person name="Ma J."/>
        </authorList>
    </citation>
    <scope>NUCLEOTIDE SEQUENCE [LARGE SCALE GENOMIC DNA]</scope>
    <source>
        <strain evidence="2">NBRC 112502</strain>
    </source>
</reference>
<evidence type="ECO:0000313" key="2">
    <source>
        <dbReference type="Proteomes" id="UP001156641"/>
    </source>
</evidence>
<proteinExistence type="predicted"/>
<protein>
    <recommendedName>
        <fullName evidence="3">DUF1329 domain-containing protein</fullName>
    </recommendedName>
</protein>
<dbReference type="InterPro" id="IPR010752">
    <property type="entry name" value="DUF1329"/>
</dbReference>
<gene>
    <name evidence="1" type="ORF">GCM10010909_13090</name>
</gene>
<name>A0ABQ6A8Z9_9PROT</name>
<accession>A0ABQ6A8Z9</accession>